<dbReference type="GO" id="GO:0042771">
    <property type="term" value="P:intrinsic apoptotic signaling pathway in response to DNA damage by p53 class mediator"/>
    <property type="evidence" value="ECO:0007669"/>
    <property type="project" value="TreeGrafter"/>
</dbReference>
<dbReference type="Pfam" id="PF14965">
    <property type="entry name" value="BRI3BP"/>
    <property type="match status" value="1"/>
</dbReference>
<feature type="transmembrane region" description="Helical" evidence="2">
    <location>
        <begin position="151"/>
        <end position="170"/>
    </location>
</feature>
<dbReference type="InterPro" id="IPR039492">
    <property type="entry name" value="TMEM109"/>
</dbReference>
<organism evidence="4 5">
    <name type="scientific">Labrus bergylta</name>
    <name type="common">ballan wrasse</name>
    <dbReference type="NCBI Taxonomy" id="56723"/>
    <lineage>
        <taxon>Eukaryota</taxon>
        <taxon>Metazoa</taxon>
        <taxon>Chordata</taxon>
        <taxon>Craniata</taxon>
        <taxon>Vertebrata</taxon>
        <taxon>Euteleostomi</taxon>
        <taxon>Actinopterygii</taxon>
        <taxon>Neopterygii</taxon>
        <taxon>Teleostei</taxon>
        <taxon>Neoteleostei</taxon>
        <taxon>Acanthomorphata</taxon>
        <taxon>Eupercaria</taxon>
        <taxon>Labriformes</taxon>
        <taxon>Labridae</taxon>
        <taxon>Labrus</taxon>
    </lineage>
</organism>
<keyword evidence="2" id="KW-1133">Transmembrane helix</keyword>
<sequence>MTVPSLQTALGGLCLLLCGVMGSVSGEKQFESRSGSGMIQELRSAFTELAGEGRSYLGRLAGEQTVQSVQKAFSQVLAVVARSFADGLNILLEYVSHLLQAAGLAVNLSVNTVTPDGVIFVAQWVFLALIGYWLLSLALQLVASTVRRTLWLLKVGVALSCFGLILSDHSASSDTTAVRLAVLVFVCVLLGVGRGRGSGAEDKAAHLEEQVRILERRLREMEGWRRTEE</sequence>
<keyword evidence="2" id="KW-0472">Membrane</keyword>
<feature type="signal peptide" evidence="3">
    <location>
        <begin position="1"/>
        <end position="26"/>
    </location>
</feature>
<dbReference type="GO" id="GO:0071480">
    <property type="term" value="P:cellular response to gamma radiation"/>
    <property type="evidence" value="ECO:0007669"/>
    <property type="project" value="InterPro"/>
</dbReference>
<dbReference type="STRING" id="56723.ENSLBEP00000024524"/>
<accession>A0A3Q3FYQ2</accession>
<dbReference type="Ensembl" id="ENSLBET00000025788.1">
    <property type="protein sequence ID" value="ENSLBEP00000024524.1"/>
    <property type="gene ID" value="ENSLBEG00000018781.1"/>
</dbReference>
<name>A0A3Q3FYQ2_9LABR</name>
<dbReference type="InParanoid" id="A0A3Q3FYQ2"/>
<feature type="transmembrane region" description="Helical" evidence="2">
    <location>
        <begin position="118"/>
        <end position="139"/>
    </location>
</feature>
<dbReference type="PANTHER" id="PTHR14550:SF2">
    <property type="entry name" value="TRANSMEMBRANE PROTEIN 109"/>
    <property type="match status" value="1"/>
</dbReference>
<feature type="coiled-coil region" evidence="1">
    <location>
        <begin position="197"/>
        <end position="224"/>
    </location>
</feature>
<dbReference type="Proteomes" id="UP000261660">
    <property type="component" value="Unplaced"/>
</dbReference>
<dbReference type="FunCoup" id="A0A3Q3FYQ2">
    <property type="interactions" value="10"/>
</dbReference>
<evidence type="ECO:0000256" key="3">
    <source>
        <dbReference type="SAM" id="SignalP"/>
    </source>
</evidence>
<evidence type="ECO:0000313" key="4">
    <source>
        <dbReference type="Ensembl" id="ENSLBEP00000024524.1"/>
    </source>
</evidence>
<feature type="transmembrane region" description="Helical" evidence="2">
    <location>
        <begin position="176"/>
        <end position="193"/>
    </location>
</feature>
<keyword evidence="5" id="KW-1185">Reference proteome</keyword>
<dbReference type="PANTHER" id="PTHR14550">
    <property type="entry name" value="TRANSMEMBRANE PROTEIN 109"/>
    <property type="match status" value="1"/>
</dbReference>
<proteinExistence type="predicted"/>
<keyword evidence="2" id="KW-0812">Transmembrane</keyword>
<reference evidence="4" key="1">
    <citation type="submission" date="2025-08" db="UniProtKB">
        <authorList>
            <consortium name="Ensembl"/>
        </authorList>
    </citation>
    <scope>IDENTIFICATION</scope>
</reference>
<evidence type="ECO:0000256" key="1">
    <source>
        <dbReference type="SAM" id="Coils"/>
    </source>
</evidence>
<feature type="chain" id="PRO_5018541320" evidence="3">
    <location>
        <begin position="27"/>
        <end position="229"/>
    </location>
</feature>
<keyword evidence="3" id="KW-0732">Signal</keyword>
<keyword evidence="1" id="KW-0175">Coiled coil</keyword>
<evidence type="ECO:0000313" key="5">
    <source>
        <dbReference type="Proteomes" id="UP000261660"/>
    </source>
</evidence>
<dbReference type="AlphaFoldDB" id="A0A3Q3FYQ2"/>
<dbReference type="GeneTree" id="ENSGT00510000052596"/>
<evidence type="ECO:0000256" key="2">
    <source>
        <dbReference type="SAM" id="Phobius"/>
    </source>
</evidence>
<protein>
    <submittedName>
        <fullName evidence="4">Uncharacterized LOC110003066</fullName>
    </submittedName>
</protein>
<reference evidence="4" key="2">
    <citation type="submission" date="2025-09" db="UniProtKB">
        <authorList>
            <consortium name="Ensembl"/>
        </authorList>
    </citation>
    <scope>IDENTIFICATION</scope>
</reference>
<dbReference type="OrthoDB" id="8818627at2759"/>